<evidence type="ECO:0000313" key="1">
    <source>
        <dbReference type="EMBL" id="TFY53174.1"/>
    </source>
</evidence>
<accession>A0A4Y9XS82</accession>
<dbReference type="EMBL" id="SEOQ01001190">
    <property type="protein sequence ID" value="TFY53174.1"/>
    <property type="molecule type" value="Genomic_DNA"/>
</dbReference>
<organism evidence="1 2">
    <name type="scientific">Dentipellis fragilis</name>
    <dbReference type="NCBI Taxonomy" id="205917"/>
    <lineage>
        <taxon>Eukaryota</taxon>
        <taxon>Fungi</taxon>
        <taxon>Dikarya</taxon>
        <taxon>Basidiomycota</taxon>
        <taxon>Agaricomycotina</taxon>
        <taxon>Agaricomycetes</taxon>
        <taxon>Russulales</taxon>
        <taxon>Hericiaceae</taxon>
        <taxon>Dentipellis</taxon>
    </lineage>
</organism>
<keyword evidence="2" id="KW-1185">Reference proteome</keyword>
<dbReference type="Proteomes" id="UP000298327">
    <property type="component" value="Unassembled WGS sequence"/>
</dbReference>
<proteinExistence type="predicted"/>
<evidence type="ECO:0000313" key="2">
    <source>
        <dbReference type="Proteomes" id="UP000298327"/>
    </source>
</evidence>
<sequence length="87" mass="9255">MHVVDSVAHKISALGELMYIDVTAHALADGPEAKQCPPLSPPLNVFVDCAADFLRSVIIFPIAARTGMMVGCHMSVVSKVGVYLMSI</sequence>
<reference evidence="1 2" key="1">
    <citation type="submission" date="2019-02" db="EMBL/GenBank/DDBJ databases">
        <title>Genome sequencing of the rare red list fungi Dentipellis fragilis.</title>
        <authorList>
            <person name="Buettner E."/>
            <person name="Kellner H."/>
        </authorList>
    </citation>
    <scope>NUCLEOTIDE SEQUENCE [LARGE SCALE GENOMIC DNA]</scope>
    <source>
        <strain evidence="1 2">DSM 105465</strain>
    </source>
</reference>
<comment type="caution">
    <text evidence="1">The sequence shown here is derived from an EMBL/GenBank/DDBJ whole genome shotgun (WGS) entry which is preliminary data.</text>
</comment>
<dbReference type="AlphaFoldDB" id="A0A4Y9XS82"/>
<protein>
    <submittedName>
        <fullName evidence="1">Uncharacterized protein</fullName>
    </submittedName>
</protein>
<gene>
    <name evidence="1" type="ORF">EVG20_g10237</name>
</gene>
<name>A0A4Y9XS82_9AGAM</name>